<protein>
    <recommendedName>
        <fullName evidence="3">HEPN domain-containing protein</fullName>
    </recommendedName>
</protein>
<keyword evidence="2" id="KW-1185">Reference proteome</keyword>
<organism evidence="1 2">
    <name type="scientific">Microbacterium arthrosphaerae</name>
    <dbReference type="NCBI Taxonomy" id="792652"/>
    <lineage>
        <taxon>Bacteria</taxon>
        <taxon>Bacillati</taxon>
        <taxon>Actinomycetota</taxon>
        <taxon>Actinomycetes</taxon>
        <taxon>Micrococcales</taxon>
        <taxon>Microbacteriaceae</taxon>
        <taxon>Microbacterium</taxon>
    </lineage>
</organism>
<evidence type="ECO:0000313" key="2">
    <source>
        <dbReference type="Proteomes" id="UP001283109"/>
    </source>
</evidence>
<evidence type="ECO:0008006" key="3">
    <source>
        <dbReference type="Google" id="ProtNLM"/>
    </source>
</evidence>
<dbReference type="EMBL" id="JAWQEV010000002">
    <property type="protein sequence ID" value="MDW4572590.1"/>
    <property type="molecule type" value="Genomic_DNA"/>
</dbReference>
<name>A0ABU4GZU1_9MICO</name>
<dbReference type="RefSeq" id="WP_318353115.1">
    <property type="nucleotide sequence ID" value="NZ_JAWQEV010000002.1"/>
</dbReference>
<reference evidence="1 2" key="1">
    <citation type="submission" date="2023-11" db="EMBL/GenBank/DDBJ databases">
        <title>Draft genome sequence of Microbacterium arthrosphaerae JCM 30492.</title>
        <authorList>
            <person name="Zhang G."/>
            <person name="Ding Y."/>
        </authorList>
    </citation>
    <scope>NUCLEOTIDE SEQUENCE [LARGE SCALE GENOMIC DNA]</scope>
    <source>
        <strain evidence="1 2">JCM 30492</strain>
    </source>
</reference>
<comment type="caution">
    <text evidence="1">The sequence shown here is derived from an EMBL/GenBank/DDBJ whole genome shotgun (WGS) entry which is preliminary data.</text>
</comment>
<evidence type="ECO:0000313" key="1">
    <source>
        <dbReference type="EMBL" id="MDW4572590.1"/>
    </source>
</evidence>
<dbReference type="Proteomes" id="UP001283109">
    <property type="component" value="Unassembled WGS sequence"/>
</dbReference>
<gene>
    <name evidence="1" type="ORF">R8Z58_07330</name>
</gene>
<sequence length="566" mass="61553">MPETVLPADFALVLAANPDAPDALRALGERYWEHEGISADTGDIIWARAVSDLDYASWSGTPYYAAAAGVIATAPEFDCADCGEPLTLSSRQTLTEARRGNDVRCRACNGTLEERAAGVLDPVARANRERTAEREASARAAEELRRASAADLDAARRLAIETRYPGATEDDGGYALDQAPVATRVAALAMVHAAGQPSGLIHPVRYGDGSIAPNSETAREFFVDAWHSDLLVVHPSSPTNAFVWDEGEPATLGNGLYAERAHFAAPGEGPLGRRLETFAADLRRGLSLERLWSTERVEARDLSRRLVAEEAIRYLSHELAVHDLPDPAAQHQERLRTHAANAADSLALGHIYRMAWMAARDAISAYKRIQGINREKAATHGLNKFVSYIQRGLDEPETLGETFDERSDLPLSAATDVVFRIVFGLNPMTATPADVAEKAAGSADRELRKACDARIPDHSTVMEWLRTSEAWEPAEFRKALSRAVDEEDELCGPRCAHHNAPMVAHEAGRVYDRIVSRVGERDAAIVTAEALSIGNESPYEGRSGDLVLATLARELGWEPPDADEDD</sequence>
<proteinExistence type="predicted"/>
<accession>A0ABU4GZU1</accession>